<dbReference type="PROSITE" id="PS50082">
    <property type="entry name" value="WD_REPEATS_2"/>
    <property type="match status" value="1"/>
</dbReference>
<keyword evidence="7" id="KW-1185">Reference proteome</keyword>
<dbReference type="Pfam" id="PF00400">
    <property type="entry name" value="WD40"/>
    <property type="match status" value="2"/>
</dbReference>
<dbReference type="AlphaFoldDB" id="A0A4V4HDV2"/>
<dbReference type="SMART" id="SM00320">
    <property type="entry name" value="WD40"/>
    <property type="match status" value="2"/>
</dbReference>
<dbReference type="InterPro" id="IPR036322">
    <property type="entry name" value="WD40_repeat_dom_sf"/>
</dbReference>
<evidence type="ECO:0000313" key="7">
    <source>
        <dbReference type="Proteomes" id="UP000297245"/>
    </source>
</evidence>
<dbReference type="Gene3D" id="2.130.10.10">
    <property type="entry name" value="YVTN repeat-like/Quinoprotein amine dehydrogenase"/>
    <property type="match status" value="2"/>
</dbReference>
<protein>
    <recommendedName>
        <fullName evidence="5">F-box domain-containing protein</fullName>
    </recommendedName>
</protein>
<feature type="compositionally biased region" description="Basic residues" evidence="4">
    <location>
        <begin position="546"/>
        <end position="560"/>
    </location>
</feature>
<dbReference type="PROSITE" id="PS50181">
    <property type="entry name" value="FBOX"/>
    <property type="match status" value="1"/>
</dbReference>
<keyword evidence="2" id="KW-0677">Repeat</keyword>
<dbReference type="EMBL" id="ML179403">
    <property type="protein sequence ID" value="THU88585.1"/>
    <property type="molecule type" value="Genomic_DNA"/>
</dbReference>
<dbReference type="SUPFAM" id="SSF81383">
    <property type="entry name" value="F-box domain"/>
    <property type="match status" value="1"/>
</dbReference>
<evidence type="ECO:0000313" key="6">
    <source>
        <dbReference type="EMBL" id="THU88585.1"/>
    </source>
</evidence>
<dbReference type="PANTHER" id="PTHR44129">
    <property type="entry name" value="WD REPEAT-CONTAINING PROTEIN POP1"/>
    <property type="match status" value="1"/>
</dbReference>
<dbReference type="Gene3D" id="1.20.1280.50">
    <property type="match status" value="1"/>
</dbReference>
<dbReference type="PROSITE" id="PS50294">
    <property type="entry name" value="WD_REPEATS_REGION"/>
    <property type="match status" value="1"/>
</dbReference>
<name>A0A4V4HDV2_DENBC</name>
<dbReference type="OrthoDB" id="429520at2759"/>
<dbReference type="Proteomes" id="UP000297245">
    <property type="component" value="Unassembled WGS sequence"/>
</dbReference>
<dbReference type="SUPFAM" id="SSF50978">
    <property type="entry name" value="WD40 repeat-like"/>
    <property type="match status" value="1"/>
</dbReference>
<feature type="compositionally biased region" description="Low complexity" evidence="4">
    <location>
        <begin position="676"/>
        <end position="713"/>
    </location>
</feature>
<feature type="region of interest" description="Disordered" evidence="4">
    <location>
        <begin position="539"/>
        <end position="564"/>
    </location>
</feature>
<dbReference type="Pfam" id="PF12937">
    <property type="entry name" value="F-box-like"/>
    <property type="match status" value="1"/>
</dbReference>
<feature type="domain" description="F-box" evidence="5">
    <location>
        <begin position="34"/>
        <end position="74"/>
    </location>
</feature>
<evidence type="ECO:0000259" key="5">
    <source>
        <dbReference type="PROSITE" id="PS50181"/>
    </source>
</evidence>
<feature type="compositionally biased region" description="Polar residues" evidence="4">
    <location>
        <begin position="657"/>
        <end position="675"/>
    </location>
</feature>
<evidence type="ECO:0000256" key="1">
    <source>
        <dbReference type="ARBA" id="ARBA00022574"/>
    </source>
</evidence>
<dbReference type="InterPro" id="IPR001680">
    <property type="entry name" value="WD40_rpt"/>
</dbReference>
<gene>
    <name evidence="6" type="ORF">K435DRAFT_307343</name>
</gene>
<dbReference type="PROSITE" id="PS50330">
    <property type="entry name" value="UIM"/>
    <property type="match status" value="1"/>
</dbReference>
<dbReference type="InterPro" id="IPR015943">
    <property type="entry name" value="WD40/YVTN_repeat-like_dom_sf"/>
</dbReference>
<proteinExistence type="predicted"/>
<feature type="region of interest" description="Disordered" evidence="4">
    <location>
        <begin position="808"/>
        <end position="875"/>
    </location>
</feature>
<sequence length="896" mass="97805">MLNRPSQKPHKDLESQKSSLEPPYRKSQQDGFPVPIENLTHITAYLDPPSLFALSLVNKLFYEHIRDDHTWHRAFLLNFLGISPEGDIDNEKSLFLRRFESTWRKEYVFRHNLLRRWTRRTNSTIAHAPVHSPISSMHLLPGNSLLCASLQYGIVSRSVVFTGRVIRGFLSPSPSGTGLGIGNPNTEFSPNVTACAIGSEGGTAKIAWGFRSGEVAIMTAARTMETSSRSAAKLIRCTVEEQHDGEILHVAWDNTGSFIISTGKDGRVKIWEAKKVKCVWSSEYLVPDACIRAEFSVSKGYVVAAMRSGDLVLWTGLDFSAPSNSNSIPRGTRITCPADVHSDDHILPTITSIHLDPAGCILVAYRSLSQFYGIFFEESKEINIVRYYDPSFVGAGSITSLLPCYASNSRSNEISFVLAGDQTGCINVYPYGSKSTDVVSPIRKFEAHEDGSAVTALSWNGLILVSGAASGTTSVFDAFTLERLKTFPTPVPRQRGGRVPTIGNVPEDDSNERVQQIILGPEKDVLVVGVGSHVMGFKADPVPRGGKTKARKGMSGKKKDRGTTLTKGYDQHFFKRMVSESISELKQDNERRRRVHGREREQLMNLEQLGLDEVEAVEYVLMLSRDEALQRERGQMASSTIEEGVFEGDFDDIENAGENQEYSGSSASSDLSVPNDSDSLLSGSPSISRSVSAASLSSSPGRMSSPSMSISMSMFSAGTPKSPGQRMSGSSPRSSPSSSTQKIQVSPRYVRNEPLEAGFGYDFEVSPRRSYVSSSLSSSVGGHGLGGRNDVSNDAAIAVALNRENETTEHFPPILNNVNGSSNDRDKGKVSSKSAWKRPLGSVKLATSSNNAWSTALPGSSQHNRTEGAQHDDEDEDLKLAILLSLEDARRRGDVV</sequence>
<accession>A0A4V4HDV2</accession>
<evidence type="ECO:0000256" key="3">
    <source>
        <dbReference type="PROSITE-ProRule" id="PRU00221"/>
    </source>
</evidence>
<feature type="repeat" description="WD" evidence="3">
    <location>
        <begin position="240"/>
        <end position="281"/>
    </location>
</feature>
<dbReference type="InterPro" id="IPR001810">
    <property type="entry name" value="F-box_dom"/>
</dbReference>
<keyword evidence="1 3" id="KW-0853">WD repeat</keyword>
<feature type="compositionally biased region" description="Low complexity" evidence="4">
    <location>
        <begin position="722"/>
        <end position="739"/>
    </location>
</feature>
<feature type="region of interest" description="Disordered" evidence="4">
    <location>
        <begin position="1"/>
        <end position="29"/>
    </location>
</feature>
<dbReference type="InterPro" id="IPR050349">
    <property type="entry name" value="WD_LIS1/nudF_dynein_reg"/>
</dbReference>
<evidence type="ECO:0000256" key="2">
    <source>
        <dbReference type="ARBA" id="ARBA00022737"/>
    </source>
</evidence>
<organism evidence="6 7">
    <name type="scientific">Dendrothele bispora (strain CBS 962.96)</name>
    <dbReference type="NCBI Taxonomy" id="1314807"/>
    <lineage>
        <taxon>Eukaryota</taxon>
        <taxon>Fungi</taxon>
        <taxon>Dikarya</taxon>
        <taxon>Basidiomycota</taxon>
        <taxon>Agaricomycotina</taxon>
        <taxon>Agaricomycetes</taxon>
        <taxon>Agaricomycetidae</taxon>
        <taxon>Agaricales</taxon>
        <taxon>Agaricales incertae sedis</taxon>
        <taxon>Dendrothele</taxon>
    </lineage>
</organism>
<dbReference type="InterPro" id="IPR036047">
    <property type="entry name" value="F-box-like_dom_sf"/>
</dbReference>
<feature type="region of interest" description="Disordered" evidence="4">
    <location>
        <begin position="655"/>
        <end position="751"/>
    </location>
</feature>
<dbReference type="InterPro" id="IPR003903">
    <property type="entry name" value="UIM_dom"/>
</dbReference>
<evidence type="ECO:0000256" key="4">
    <source>
        <dbReference type="SAM" id="MobiDB-lite"/>
    </source>
</evidence>
<feature type="compositionally biased region" description="Polar residues" evidence="4">
    <location>
        <begin position="845"/>
        <end position="863"/>
    </location>
</feature>
<reference evidence="6 7" key="1">
    <citation type="journal article" date="2019" name="Nat. Ecol. Evol.">
        <title>Megaphylogeny resolves global patterns of mushroom evolution.</title>
        <authorList>
            <person name="Varga T."/>
            <person name="Krizsan K."/>
            <person name="Foldi C."/>
            <person name="Dima B."/>
            <person name="Sanchez-Garcia M."/>
            <person name="Sanchez-Ramirez S."/>
            <person name="Szollosi G.J."/>
            <person name="Szarkandi J.G."/>
            <person name="Papp V."/>
            <person name="Albert L."/>
            <person name="Andreopoulos W."/>
            <person name="Angelini C."/>
            <person name="Antonin V."/>
            <person name="Barry K.W."/>
            <person name="Bougher N.L."/>
            <person name="Buchanan P."/>
            <person name="Buyck B."/>
            <person name="Bense V."/>
            <person name="Catcheside P."/>
            <person name="Chovatia M."/>
            <person name="Cooper J."/>
            <person name="Damon W."/>
            <person name="Desjardin D."/>
            <person name="Finy P."/>
            <person name="Geml J."/>
            <person name="Haridas S."/>
            <person name="Hughes K."/>
            <person name="Justo A."/>
            <person name="Karasinski D."/>
            <person name="Kautmanova I."/>
            <person name="Kiss B."/>
            <person name="Kocsube S."/>
            <person name="Kotiranta H."/>
            <person name="LaButti K.M."/>
            <person name="Lechner B.E."/>
            <person name="Liimatainen K."/>
            <person name="Lipzen A."/>
            <person name="Lukacs Z."/>
            <person name="Mihaltcheva S."/>
            <person name="Morgado L.N."/>
            <person name="Niskanen T."/>
            <person name="Noordeloos M.E."/>
            <person name="Ohm R.A."/>
            <person name="Ortiz-Santana B."/>
            <person name="Ovrebo C."/>
            <person name="Racz N."/>
            <person name="Riley R."/>
            <person name="Savchenko A."/>
            <person name="Shiryaev A."/>
            <person name="Soop K."/>
            <person name="Spirin V."/>
            <person name="Szebenyi C."/>
            <person name="Tomsovsky M."/>
            <person name="Tulloss R.E."/>
            <person name="Uehling J."/>
            <person name="Grigoriev I.V."/>
            <person name="Vagvolgyi C."/>
            <person name="Papp T."/>
            <person name="Martin F.M."/>
            <person name="Miettinen O."/>
            <person name="Hibbett D.S."/>
            <person name="Nagy L.G."/>
        </authorList>
    </citation>
    <scope>NUCLEOTIDE SEQUENCE [LARGE SCALE GENOMIC DNA]</scope>
    <source>
        <strain evidence="6 7">CBS 962.96</strain>
    </source>
</reference>